<keyword evidence="2" id="KW-1185">Reference proteome</keyword>
<dbReference type="EMBL" id="JAPWTJ010003763">
    <property type="protein sequence ID" value="KAJ8952160.1"/>
    <property type="molecule type" value="Genomic_DNA"/>
</dbReference>
<gene>
    <name evidence="1" type="ORF">NQ317_013151</name>
</gene>
<evidence type="ECO:0000313" key="2">
    <source>
        <dbReference type="Proteomes" id="UP001162164"/>
    </source>
</evidence>
<protein>
    <submittedName>
        <fullName evidence="1">Uncharacterized protein</fullName>
    </submittedName>
</protein>
<organism evidence="1 2">
    <name type="scientific">Molorchus minor</name>
    <dbReference type="NCBI Taxonomy" id="1323400"/>
    <lineage>
        <taxon>Eukaryota</taxon>
        <taxon>Metazoa</taxon>
        <taxon>Ecdysozoa</taxon>
        <taxon>Arthropoda</taxon>
        <taxon>Hexapoda</taxon>
        <taxon>Insecta</taxon>
        <taxon>Pterygota</taxon>
        <taxon>Neoptera</taxon>
        <taxon>Endopterygota</taxon>
        <taxon>Coleoptera</taxon>
        <taxon>Polyphaga</taxon>
        <taxon>Cucujiformia</taxon>
        <taxon>Chrysomeloidea</taxon>
        <taxon>Cerambycidae</taxon>
        <taxon>Lamiinae</taxon>
        <taxon>Monochamini</taxon>
        <taxon>Molorchus</taxon>
    </lineage>
</organism>
<accession>A0ABQ9IQG6</accession>
<dbReference type="Proteomes" id="UP001162164">
    <property type="component" value="Unassembled WGS sequence"/>
</dbReference>
<comment type="caution">
    <text evidence="1">The sequence shown here is derived from an EMBL/GenBank/DDBJ whole genome shotgun (WGS) entry which is preliminary data.</text>
</comment>
<reference evidence="1" key="1">
    <citation type="journal article" date="2023" name="Insect Mol. Biol.">
        <title>Genome sequencing provides insights into the evolution of gene families encoding plant cell wall-degrading enzymes in longhorned beetles.</title>
        <authorList>
            <person name="Shin N.R."/>
            <person name="Okamura Y."/>
            <person name="Kirsch R."/>
            <person name="Pauchet Y."/>
        </authorList>
    </citation>
    <scope>NUCLEOTIDE SEQUENCE</scope>
    <source>
        <strain evidence="1">MMC_N1</strain>
    </source>
</reference>
<sequence length="64" mass="7155">MSEYLKGTALYFAASFLAPLKFYNFGTLKFIGFLADTETILDTLDLCKGVKKLPCAFKNVDGFF</sequence>
<evidence type="ECO:0000313" key="1">
    <source>
        <dbReference type="EMBL" id="KAJ8952160.1"/>
    </source>
</evidence>
<proteinExistence type="predicted"/>
<name>A0ABQ9IQG6_9CUCU</name>